<proteinExistence type="predicted"/>
<dbReference type="CDD" id="cd07262">
    <property type="entry name" value="VOC_like"/>
    <property type="match status" value="1"/>
</dbReference>
<reference evidence="2 3" key="1">
    <citation type="submission" date="2015-03" db="EMBL/GenBank/DDBJ databases">
        <title>Draft genome sequences of two protease-producing strains of Arsukibacterium isolated from two cold and alkaline environments.</title>
        <authorList>
            <person name="Lylloff J.E."/>
            <person name="Skov L.B."/>
            <person name="Jepsen M."/>
            <person name="Hallin P.F."/>
            <person name="Sorensen S.J."/>
            <person name="Stougaard P."/>
            <person name="Glaring M.A."/>
        </authorList>
    </citation>
    <scope>NUCLEOTIDE SEQUENCE [LARGE SCALE GENOMIC DNA]</scope>
    <source>
        <strain evidence="2 3">GCM72</strain>
    </source>
</reference>
<evidence type="ECO:0000313" key="3">
    <source>
        <dbReference type="Proteomes" id="UP000034228"/>
    </source>
</evidence>
<organism evidence="2 3">
    <name type="scientific">Arsukibacterium ikkense</name>
    <dbReference type="NCBI Taxonomy" id="336831"/>
    <lineage>
        <taxon>Bacteria</taxon>
        <taxon>Pseudomonadati</taxon>
        <taxon>Pseudomonadota</taxon>
        <taxon>Gammaproteobacteria</taxon>
        <taxon>Chromatiales</taxon>
        <taxon>Chromatiaceae</taxon>
        <taxon>Arsukibacterium</taxon>
    </lineage>
</organism>
<dbReference type="EMBL" id="LAHO01000013">
    <property type="protein sequence ID" value="KKO44857.1"/>
    <property type="molecule type" value="Genomic_DNA"/>
</dbReference>
<dbReference type="InterPro" id="IPR037523">
    <property type="entry name" value="VOC_core"/>
</dbReference>
<dbReference type="InterPro" id="IPR004360">
    <property type="entry name" value="Glyas_Fos-R_dOase_dom"/>
</dbReference>
<feature type="domain" description="VOC" evidence="1">
    <location>
        <begin position="1"/>
        <end position="122"/>
    </location>
</feature>
<dbReference type="InterPro" id="IPR029068">
    <property type="entry name" value="Glyas_Bleomycin-R_OHBP_Dase"/>
</dbReference>
<dbReference type="SUPFAM" id="SSF54593">
    <property type="entry name" value="Glyoxalase/Bleomycin resistance protein/Dihydroxybiphenyl dioxygenase"/>
    <property type="match status" value="1"/>
</dbReference>
<dbReference type="AlphaFoldDB" id="A0A0M2V1X3"/>
<accession>A0A0M2V1X3</accession>
<dbReference type="PANTHER" id="PTHR35006">
    <property type="entry name" value="GLYOXALASE FAMILY PROTEIN (AFU_ORTHOLOGUE AFUA_5G14830)"/>
    <property type="match status" value="1"/>
</dbReference>
<name>A0A0M2V1X3_9GAMM</name>
<dbReference type="STRING" id="336831.WG68_13585"/>
<comment type="caution">
    <text evidence="2">The sequence shown here is derived from an EMBL/GenBank/DDBJ whole genome shotgun (WGS) entry which is preliminary data.</text>
</comment>
<keyword evidence="3" id="KW-1185">Reference proteome</keyword>
<gene>
    <name evidence="2" type="ORF">WG68_13585</name>
</gene>
<dbReference type="OrthoDB" id="9800438at2"/>
<protein>
    <submittedName>
        <fullName evidence="2">Glyoxalase</fullName>
    </submittedName>
</protein>
<evidence type="ECO:0000313" key="2">
    <source>
        <dbReference type="EMBL" id="KKO44857.1"/>
    </source>
</evidence>
<evidence type="ECO:0000259" key="1">
    <source>
        <dbReference type="PROSITE" id="PS51819"/>
    </source>
</evidence>
<dbReference type="PANTHER" id="PTHR35006:SF1">
    <property type="entry name" value="BLL2941 PROTEIN"/>
    <property type="match status" value="1"/>
</dbReference>
<sequence>MISYVTLGVNNLTSAKAFYGELLAELGGKNLLDMGRIAFFGKSMAQPMLAVCEPFNQQAANPGNGNMVSFQPGSKEKVDALYHKAIALGASCDGAPGQRIAGKFYGAYIKDADGNKLCFCHFG</sequence>
<dbReference type="Pfam" id="PF00903">
    <property type="entry name" value="Glyoxalase"/>
    <property type="match status" value="1"/>
</dbReference>
<dbReference type="Proteomes" id="UP000034228">
    <property type="component" value="Unassembled WGS sequence"/>
</dbReference>
<dbReference type="Gene3D" id="3.10.180.10">
    <property type="entry name" value="2,3-Dihydroxybiphenyl 1,2-Dioxygenase, domain 1"/>
    <property type="match status" value="1"/>
</dbReference>
<dbReference type="RefSeq" id="WP_046558244.1">
    <property type="nucleotide sequence ID" value="NZ_LAHO01000013.1"/>
</dbReference>
<dbReference type="PATRIC" id="fig|336831.14.peg.3486"/>
<dbReference type="PROSITE" id="PS51819">
    <property type="entry name" value="VOC"/>
    <property type="match status" value="1"/>
</dbReference>